<dbReference type="InterPro" id="IPR000182">
    <property type="entry name" value="GNAT_dom"/>
</dbReference>
<evidence type="ECO:0000259" key="1">
    <source>
        <dbReference type="PROSITE" id="PS51186"/>
    </source>
</evidence>
<proteinExistence type="predicted"/>
<keyword evidence="3" id="KW-1185">Reference proteome</keyword>
<accession>A0A8A4TG56</accession>
<dbReference type="InterPro" id="IPR016181">
    <property type="entry name" value="Acyl_CoA_acyltransferase"/>
</dbReference>
<sequence>MQNPAFYFRDHPCLRAVIDACLEGRAGHIMSTGEHPVALRLDVGCYSILGGDPDSEDALSLVKGSGLARELVYSGSTWKHLIQAVFPNAEDRSMMTFIPGDHAREWASRHRGDVSPNVHIAPLTPESPAHGSLTPHGFQVHETPEAFFRHGFGFFIGHEGRMVALATTYTAARDKAEISISTDPRYRNQGFATSLAGTMVLECFRRGLTPHWSASNPVSQRIARRVGFVENGVCHVLESRGPNHG</sequence>
<dbReference type="RefSeq" id="WP_237378554.1">
    <property type="nucleotide sequence ID" value="NZ_CP071793.1"/>
</dbReference>
<evidence type="ECO:0000313" key="2">
    <source>
        <dbReference type="EMBL" id="QTD48906.1"/>
    </source>
</evidence>
<dbReference type="PANTHER" id="PTHR31143:SF2">
    <property type="entry name" value="FR47-LIKE DOMAIN-CONTAINING PROTEIN-RELATED"/>
    <property type="match status" value="1"/>
</dbReference>
<dbReference type="Gene3D" id="3.40.630.30">
    <property type="match status" value="1"/>
</dbReference>
<dbReference type="Pfam" id="PF12746">
    <property type="entry name" value="GNAT_acetyltran"/>
    <property type="match status" value="1"/>
</dbReference>
<dbReference type="PROSITE" id="PS51186">
    <property type="entry name" value="GNAT"/>
    <property type="match status" value="1"/>
</dbReference>
<evidence type="ECO:0000313" key="3">
    <source>
        <dbReference type="Proteomes" id="UP000663929"/>
    </source>
</evidence>
<name>A0A8A4TG56_SULCO</name>
<protein>
    <submittedName>
        <fullName evidence="2">GNAT family N-acetyltransferase</fullName>
    </submittedName>
</protein>
<feature type="domain" description="N-acetyltransferase" evidence="1">
    <location>
        <begin position="118"/>
        <end position="245"/>
    </location>
</feature>
<dbReference type="SUPFAM" id="SSF55729">
    <property type="entry name" value="Acyl-CoA N-acyltransferases (Nat)"/>
    <property type="match status" value="1"/>
</dbReference>
<dbReference type="PANTHER" id="PTHR31143">
    <property type="match status" value="1"/>
</dbReference>
<gene>
    <name evidence="2" type="ORF">J3U87_25260</name>
</gene>
<organism evidence="2 3">
    <name type="scientific">Sulfidibacter corallicola</name>
    <dbReference type="NCBI Taxonomy" id="2818388"/>
    <lineage>
        <taxon>Bacteria</taxon>
        <taxon>Pseudomonadati</taxon>
        <taxon>Acidobacteriota</taxon>
        <taxon>Holophagae</taxon>
        <taxon>Acanthopleuribacterales</taxon>
        <taxon>Acanthopleuribacteraceae</taxon>
        <taxon>Sulfidibacter</taxon>
    </lineage>
</organism>
<dbReference type="KEGG" id="scor:J3U87_25260"/>
<dbReference type="InterPro" id="IPR027365">
    <property type="entry name" value="GNAT_acetyltra_YdfB-like"/>
</dbReference>
<dbReference type="AlphaFoldDB" id="A0A8A4TG56"/>
<reference evidence="2" key="1">
    <citation type="submission" date="2021-03" db="EMBL/GenBank/DDBJ databases">
        <title>Acanthopleuribacteraceae sp. M133.</title>
        <authorList>
            <person name="Wang G."/>
        </authorList>
    </citation>
    <scope>NUCLEOTIDE SEQUENCE</scope>
    <source>
        <strain evidence="2">M133</strain>
    </source>
</reference>
<dbReference type="EMBL" id="CP071793">
    <property type="protein sequence ID" value="QTD48906.1"/>
    <property type="molecule type" value="Genomic_DNA"/>
</dbReference>
<dbReference type="Proteomes" id="UP000663929">
    <property type="component" value="Chromosome"/>
</dbReference>
<dbReference type="GO" id="GO:0016747">
    <property type="term" value="F:acyltransferase activity, transferring groups other than amino-acyl groups"/>
    <property type="evidence" value="ECO:0007669"/>
    <property type="project" value="InterPro"/>
</dbReference>